<evidence type="ECO:0000313" key="1">
    <source>
        <dbReference type="EMBL" id="TCU59996.1"/>
    </source>
</evidence>
<gene>
    <name evidence="1" type="ORF">EDD61_10933</name>
</gene>
<name>A0A4R3TFF6_9FIRM</name>
<proteinExistence type="predicted"/>
<dbReference type="AlphaFoldDB" id="A0A4R3TFF6"/>
<evidence type="ECO:0000313" key="2">
    <source>
        <dbReference type="Proteomes" id="UP000295773"/>
    </source>
</evidence>
<comment type="caution">
    <text evidence="1">The sequence shown here is derived from an EMBL/GenBank/DDBJ whole genome shotgun (WGS) entry which is preliminary data.</text>
</comment>
<keyword evidence="2" id="KW-1185">Reference proteome</keyword>
<organism evidence="1 2">
    <name type="scientific">Longicatena caecimuris</name>
    <dbReference type="NCBI Taxonomy" id="1796635"/>
    <lineage>
        <taxon>Bacteria</taxon>
        <taxon>Bacillati</taxon>
        <taxon>Bacillota</taxon>
        <taxon>Erysipelotrichia</taxon>
        <taxon>Erysipelotrichales</taxon>
        <taxon>Erysipelotrichaceae</taxon>
        <taxon>Longicatena</taxon>
    </lineage>
</organism>
<dbReference type="EMBL" id="SMBP01000009">
    <property type="protein sequence ID" value="TCU59996.1"/>
    <property type="molecule type" value="Genomic_DNA"/>
</dbReference>
<protein>
    <submittedName>
        <fullName evidence="1">Uncharacterized protein</fullName>
    </submittedName>
</protein>
<reference evidence="1 2" key="1">
    <citation type="submission" date="2019-03" db="EMBL/GenBank/DDBJ databases">
        <title>Genomic Encyclopedia of Type Strains, Phase IV (KMG-IV): sequencing the most valuable type-strain genomes for metagenomic binning, comparative biology and taxonomic classification.</title>
        <authorList>
            <person name="Goeker M."/>
        </authorList>
    </citation>
    <scope>NUCLEOTIDE SEQUENCE [LARGE SCALE GENOMIC DNA]</scope>
    <source>
        <strain evidence="1 2">DSM 29481</strain>
    </source>
</reference>
<sequence>MPLVKNIPKPSNKQWVKTICPVCGHECWETPQLRWAKKAGMVDKAACTECAISGKGEINE</sequence>
<dbReference type="Proteomes" id="UP000295773">
    <property type="component" value="Unassembled WGS sequence"/>
</dbReference>
<accession>A0A4R3TFF6</accession>